<keyword evidence="2" id="KW-1185">Reference proteome</keyword>
<organism evidence="1 2">
    <name type="scientific">Mytilus galloprovincialis</name>
    <name type="common">Mediterranean mussel</name>
    <dbReference type="NCBI Taxonomy" id="29158"/>
    <lineage>
        <taxon>Eukaryota</taxon>
        <taxon>Metazoa</taxon>
        <taxon>Spiralia</taxon>
        <taxon>Lophotrochozoa</taxon>
        <taxon>Mollusca</taxon>
        <taxon>Bivalvia</taxon>
        <taxon>Autobranchia</taxon>
        <taxon>Pteriomorphia</taxon>
        <taxon>Mytilida</taxon>
        <taxon>Mytiloidea</taxon>
        <taxon>Mytilidae</taxon>
        <taxon>Mytilinae</taxon>
        <taxon>Mytilus</taxon>
    </lineage>
</organism>
<gene>
    <name evidence="1" type="ORF">MGAL_10B047542</name>
</gene>
<comment type="caution">
    <text evidence="1">The sequence shown here is derived from an EMBL/GenBank/DDBJ whole genome shotgun (WGS) entry which is preliminary data.</text>
</comment>
<evidence type="ECO:0000313" key="1">
    <source>
        <dbReference type="EMBL" id="VDI50203.1"/>
    </source>
</evidence>
<accession>A0A8B6FKY8</accession>
<evidence type="ECO:0008006" key="3">
    <source>
        <dbReference type="Google" id="ProtNLM"/>
    </source>
</evidence>
<dbReference type="AlphaFoldDB" id="A0A8B6FKY8"/>
<dbReference type="EMBL" id="UYJE01006916">
    <property type="protein sequence ID" value="VDI50203.1"/>
    <property type="molecule type" value="Genomic_DNA"/>
</dbReference>
<dbReference type="OrthoDB" id="6146636at2759"/>
<protein>
    <recommendedName>
        <fullName evidence="3">Reverse transcriptase zinc-binding domain-containing protein</fullName>
    </recommendedName>
</protein>
<proteinExistence type="predicted"/>
<dbReference type="Proteomes" id="UP000596742">
    <property type="component" value="Unassembled WGS sequence"/>
</dbReference>
<sequence>MARLWNRLISFDDQRITKLAFEFDYERCRNNWCFDFKDILIKLDLVSHFERKEIIDMSLLDLRLQDFYLSMWKRDIINVSKLRTYVKLKTMVEQESYVKLNLSKSQRSCVAQLRCGILPLRIETGRYIGEQREERICNFCTENSIEDESHFVLDCSLYTELRNEHFKDIISDVNYLQMSNDEKLYHILINFPRKTAKYLVDAIRKRRQVVFGQV</sequence>
<reference evidence="1" key="1">
    <citation type="submission" date="2018-11" db="EMBL/GenBank/DDBJ databases">
        <authorList>
            <person name="Alioto T."/>
            <person name="Alioto T."/>
        </authorList>
    </citation>
    <scope>NUCLEOTIDE SEQUENCE</scope>
</reference>
<name>A0A8B6FKY8_MYTGA</name>
<evidence type="ECO:0000313" key="2">
    <source>
        <dbReference type="Proteomes" id="UP000596742"/>
    </source>
</evidence>